<protein>
    <submittedName>
        <fullName evidence="1">4554_t:CDS:1</fullName>
    </submittedName>
</protein>
<organism evidence="1 2">
    <name type="scientific">Diversispora eburnea</name>
    <dbReference type="NCBI Taxonomy" id="1213867"/>
    <lineage>
        <taxon>Eukaryota</taxon>
        <taxon>Fungi</taxon>
        <taxon>Fungi incertae sedis</taxon>
        <taxon>Mucoromycota</taxon>
        <taxon>Glomeromycotina</taxon>
        <taxon>Glomeromycetes</taxon>
        <taxon>Diversisporales</taxon>
        <taxon>Diversisporaceae</taxon>
        <taxon>Diversispora</taxon>
    </lineage>
</organism>
<dbReference type="EMBL" id="CAJVPK010003467">
    <property type="protein sequence ID" value="CAG8627512.1"/>
    <property type="molecule type" value="Genomic_DNA"/>
</dbReference>
<dbReference type="Proteomes" id="UP000789706">
    <property type="component" value="Unassembled WGS sequence"/>
</dbReference>
<dbReference type="AlphaFoldDB" id="A0A9N9D4J8"/>
<keyword evidence="2" id="KW-1185">Reference proteome</keyword>
<feature type="non-terminal residue" evidence="1">
    <location>
        <position position="1"/>
    </location>
</feature>
<feature type="non-terminal residue" evidence="1">
    <location>
        <position position="189"/>
    </location>
</feature>
<proteinExistence type="predicted"/>
<dbReference type="OrthoDB" id="2474338at2759"/>
<evidence type="ECO:0000313" key="2">
    <source>
        <dbReference type="Proteomes" id="UP000789706"/>
    </source>
</evidence>
<reference evidence="1" key="1">
    <citation type="submission" date="2021-06" db="EMBL/GenBank/DDBJ databases">
        <authorList>
            <person name="Kallberg Y."/>
            <person name="Tangrot J."/>
            <person name="Rosling A."/>
        </authorList>
    </citation>
    <scope>NUCLEOTIDE SEQUENCE</scope>
    <source>
        <strain evidence="1">AZ414A</strain>
    </source>
</reference>
<gene>
    <name evidence="1" type="ORF">DEBURN_LOCUS10629</name>
</gene>
<name>A0A9N9D4J8_9GLOM</name>
<comment type="caution">
    <text evidence="1">The sequence shown here is derived from an EMBL/GenBank/DDBJ whole genome shotgun (WGS) entry which is preliminary data.</text>
</comment>
<accession>A0A9N9D4J8</accession>
<sequence>VETTALRECKENEMFPHIKKMIEKMKAEGKWQILRVAPGNNRWIICPESQIKIEIEVSAGRMKFVDFSISVDTNQNISNEEETRCKMDISSDTDSDSIEDEAAIHNANNNTLWINKIITIDPHQVLHSYSSSPVVHIADISNATPRLFFERFMPIDFIMSVVISITNRCARECERRWNDLTWVEFMKFI</sequence>
<evidence type="ECO:0000313" key="1">
    <source>
        <dbReference type="EMBL" id="CAG8627512.1"/>
    </source>
</evidence>